<evidence type="ECO:0000313" key="1">
    <source>
        <dbReference type="EMBL" id="PQJ97464.1"/>
    </source>
</evidence>
<dbReference type="EMBL" id="PPGH01000011">
    <property type="protein sequence ID" value="PQJ97464.1"/>
    <property type="molecule type" value="Genomic_DNA"/>
</dbReference>
<accession>A0A2S7XUP2</accession>
<gene>
    <name evidence="1" type="ORF">CXB77_01525</name>
</gene>
<organism evidence="1 2">
    <name type="scientific">Chromatium okenii</name>
    <dbReference type="NCBI Taxonomy" id="61644"/>
    <lineage>
        <taxon>Bacteria</taxon>
        <taxon>Pseudomonadati</taxon>
        <taxon>Pseudomonadota</taxon>
        <taxon>Gammaproteobacteria</taxon>
        <taxon>Chromatiales</taxon>
        <taxon>Chromatiaceae</taxon>
        <taxon>Chromatium</taxon>
    </lineage>
</organism>
<reference evidence="1 2" key="1">
    <citation type="submission" date="2018-01" db="EMBL/GenBank/DDBJ databases">
        <title>The complete genome sequence of Chromatium okenii LaCa, a purple sulfur bacterium with a turbulent life.</title>
        <authorList>
            <person name="Luedin S.M."/>
            <person name="Liechti N."/>
            <person name="Storelli N."/>
            <person name="Danza F."/>
            <person name="Wittwer M."/>
            <person name="Pothier J.F."/>
            <person name="Tonolla M.A."/>
        </authorList>
    </citation>
    <scope>NUCLEOTIDE SEQUENCE [LARGE SCALE GENOMIC DNA]</scope>
    <source>
        <strain evidence="1 2">LaCa</strain>
    </source>
</reference>
<dbReference type="Proteomes" id="UP000239936">
    <property type="component" value="Unassembled WGS sequence"/>
</dbReference>
<proteinExistence type="predicted"/>
<protein>
    <submittedName>
        <fullName evidence="1">Uncharacterized protein</fullName>
    </submittedName>
</protein>
<sequence>MDSKMAKIPNKKPLAKRTVMKAISDGLLVHIERLAKMVAKGNRNEEETRRWVVDVLRTAFGYVDDQIETEMKALGKRVDIAIPI</sequence>
<keyword evidence="2" id="KW-1185">Reference proteome</keyword>
<dbReference type="AlphaFoldDB" id="A0A2S7XUP2"/>
<name>A0A2S7XUP2_9GAMM</name>
<evidence type="ECO:0000313" key="2">
    <source>
        <dbReference type="Proteomes" id="UP000239936"/>
    </source>
</evidence>
<comment type="caution">
    <text evidence="1">The sequence shown here is derived from an EMBL/GenBank/DDBJ whole genome shotgun (WGS) entry which is preliminary data.</text>
</comment>